<dbReference type="OMA" id="NFVTTYQ"/>
<dbReference type="InterPro" id="IPR009091">
    <property type="entry name" value="RCC1/BLIP-II"/>
</dbReference>
<dbReference type="GO" id="GO:0005654">
    <property type="term" value="C:nucleoplasm"/>
    <property type="evidence" value="ECO:0007669"/>
    <property type="project" value="Ensembl"/>
</dbReference>
<dbReference type="GeneTree" id="ENSGT00940000162279"/>
<dbReference type="GO" id="GO:0061630">
    <property type="term" value="F:ubiquitin protein ligase activity"/>
    <property type="evidence" value="ECO:0007669"/>
    <property type="project" value="TreeGrafter"/>
</dbReference>
<dbReference type="Gene3D" id="3.30.2410.10">
    <property type="entry name" value="Hect, E3 ligase catalytic domain"/>
    <property type="match status" value="1"/>
</dbReference>
<dbReference type="PROSITE" id="PS50012">
    <property type="entry name" value="RCC1_3"/>
    <property type="match status" value="4"/>
</dbReference>
<feature type="repeat" description="RCC1" evidence="5">
    <location>
        <begin position="236"/>
        <end position="290"/>
    </location>
</feature>
<keyword evidence="1" id="KW-0808">Transferase</keyword>
<dbReference type="InterPro" id="IPR035983">
    <property type="entry name" value="Hect_E3_ubiquitin_ligase"/>
</dbReference>
<accession>A0A8C6X6Y6</accession>
<dbReference type="PANTHER" id="PTHR45622:SF11">
    <property type="entry name" value="E3 UBIQUITIN-PROTEIN LIGASE HERC6-RELATED"/>
    <property type="match status" value="1"/>
</dbReference>
<sequence length="1054" mass="118327">MAPTGSWARARKGLPSRFPSVSIRQRLAGQKRSWWLAGSGTRCCCSPTGAWLLAETTPRDSWGGSSPRDGSDATCQKHYLHRFLTLLGPRLQRSHNTLILDDPEPIQALEVQTIVYISCGKEHSLAISSQGKVFSWGAGGFGQLGTGKLKDSSTPKKIDALSMYNVIQVACGHYHSIALTKDGRVFSWGQNSHGQLGLGKELPSQATPCNISSLAGIPLAQVAAGGAHSFVLSHSGVVYGWGRNNAHQLGLNQKTSKEQIFKPYSVGALRNLDVTYVSCGDEHTAVLTKSGNVFTFGDDSAGQLGHNSSKTGPQKIDEIDGPVSHVSCGSYHTLCVSASGQLWSFGRDLPQHTEGSASESRQEKRRCIDLSALLAPNELLGVQVFAGAYVNFVNMCQASACASAATSFDVLPRISQLDRGLIEKWKSAEIGSEAQQNAKREIEEIFSSPPCLTASFLQTRSDVSMDCFIPVNLQEAREVLKELTMRDWIAHQINSSLLDHLFPALPRSSHQEALAIFLLVPECCVALGARRIPSLALRFAEAVTGLSKGSSNILENYWSLLPGPFLEQIVQMLKTCVSALLPCYKLHPKDKSSILILKLLKKLYKVNMKAKCRLQTSTFCIDEIPQKINLEEDFWRWELHKKIPEEDSLISFCRFPFVYNVSTKREILYYRSFAVQELLKVKAYGELDKRWRLRNSDLPECPIFTLKVRRHCLVEDTWHKLSILEDSYLKKHLLVQFENETPGYEDEGFLVEFFSEVFEKVVQPEYGMFMYCESTSPMWFPPKPSVEKNKYFLFGILCGLSIANGVTAYIPFPLAVFKKLLNKKPTLSDVKELSPVLGRVLQTVLERDHDDLEDMCQLCYSISWDSKDVDLIENGIMTAVNNANKKDFVDKYVDYIFNKSVDDVFSEFKRGFYKVLDEQLVGIFEPEQLMEVAIGNANYDWDLYEKSAVYWDIYSPTHPTIKMFWEVFHELSLEDKKHFLVFVCGSDRIPVTGMEFWKITICPPASPSEDLIPEAWICQCVFVLPLYSTKQKLKEKLLQAISNNRGFGKFACRV</sequence>
<dbReference type="GO" id="GO:0006511">
    <property type="term" value="P:ubiquitin-dependent protein catabolic process"/>
    <property type="evidence" value="ECO:0007669"/>
    <property type="project" value="TreeGrafter"/>
</dbReference>
<dbReference type="FunFam" id="3.30.2410.10:FF:000003">
    <property type="entry name" value="probable E3 ubiquitin-protein ligase HERC4 isoform X1"/>
    <property type="match status" value="1"/>
</dbReference>
<evidence type="ECO:0000256" key="4">
    <source>
        <dbReference type="PROSITE-ProRule" id="PRU00104"/>
    </source>
</evidence>
<dbReference type="Pfam" id="PF00632">
    <property type="entry name" value="HECT"/>
    <property type="match status" value="1"/>
</dbReference>
<dbReference type="InterPro" id="IPR000408">
    <property type="entry name" value="Reg_chr_condens"/>
</dbReference>
<keyword evidence="3 4" id="KW-0833">Ubl conjugation pathway</keyword>
<evidence type="ECO:0000313" key="7">
    <source>
        <dbReference type="Ensembl" id="ENSNNAP00000009901.1"/>
    </source>
</evidence>
<evidence type="ECO:0000256" key="1">
    <source>
        <dbReference type="ARBA" id="ARBA00022679"/>
    </source>
</evidence>
<dbReference type="GO" id="GO:0016567">
    <property type="term" value="P:protein ubiquitination"/>
    <property type="evidence" value="ECO:0007669"/>
    <property type="project" value="TreeGrafter"/>
</dbReference>
<gene>
    <name evidence="7" type="primary">HERC6</name>
</gene>
<evidence type="ECO:0000259" key="6">
    <source>
        <dbReference type="PROSITE" id="PS50237"/>
    </source>
</evidence>
<dbReference type="Gene3D" id="3.90.1750.10">
    <property type="entry name" value="Hect, E3 ligase catalytic domains"/>
    <property type="match status" value="1"/>
</dbReference>
<dbReference type="InterPro" id="IPR000569">
    <property type="entry name" value="HECT_dom"/>
</dbReference>
<dbReference type="Pfam" id="PF25390">
    <property type="entry name" value="WD40_RLD"/>
    <property type="match status" value="1"/>
</dbReference>
<evidence type="ECO:0000256" key="3">
    <source>
        <dbReference type="ARBA" id="ARBA00022786"/>
    </source>
</evidence>
<feature type="repeat" description="RCC1" evidence="5">
    <location>
        <begin position="183"/>
        <end position="235"/>
    </location>
</feature>
<organism evidence="7 8">
    <name type="scientific">Naja naja</name>
    <name type="common">Indian cobra</name>
    <dbReference type="NCBI Taxonomy" id="35670"/>
    <lineage>
        <taxon>Eukaryota</taxon>
        <taxon>Metazoa</taxon>
        <taxon>Chordata</taxon>
        <taxon>Craniata</taxon>
        <taxon>Vertebrata</taxon>
        <taxon>Euteleostomi</taxon>
        <taxon>Lepidosauria</taxon>
        <taxon>Squamata</taxon>
        <taxon>Bifurcata</taxon>
        <taxon>Unidentata</taxon>
        <taxon>Episquamata</taxon>
        <taxon>Toxicofera</taxon>
        <taxon>Serpentes</taxon>
        <taxon>Colubroidea</taxon>
        <taxon>Elapidae</taxon>
        <taxon>Elapinae</taxon>
        <taxon>Naja</taxon>
    </lineage>
</organism>
<dbReference type="PANTHER" id="PTHR45622">
    <property type="entry name" value="UBIQUITIN-PROTEIN LIGASE E3A-RELATED"/>
    <property type="match status" value="1"/>
</dbReference>
<dbReference type="Proteomes" id="UP000694559">
    <property type="component" value="Unplaced"/>
</dbReference>
<dbReference type="InterPro" id="IPR058923">
    <property type="entry name" value="RCC1-like_dom"/>
</dbReference>
<dbReference type="Ensembl" id="ENSNNAT00000010372.1">
    <property type="protein sequence ID" value="ENSNNAP00000009901.1"/>
    <property type="gene ID" value="ENSNNAG00000006614.1"/>
</dbReference>
<evidence type="ECO:0000256" key="5">
    <source>
        <dbReference type="PROSITE-ProRule" id="PRU00235"/>
    </source>
</evidence>
<evidence type="ECO:0000256" key="2">
    <source>
        <dbReference type="ARBA" id="ARBA00022737"/>
    </source>
</evidence>
<keyword evidence="8" id="KW-1185">Reference proteome</keyword>
<dbReference type="PRINTS" id="PR00633">
    <property type="entry name" value="RCCNDNSATION"/>
</dbReference>
<feature type="active site" description="Glycyl thioester intermediate" evidence="4">
    <location>
        <position position="1018"/>
    </location>
</feature>
<dbReference type="OrthoDB" id="8068875at2759"/>
<dbReference type="Gene3D" id="3.30.2160.10">
    <property type="entry name" value="Hect, E3 ligase catalytic domain"/>
    <property type="match status" value="1"/>
</dbReference>
<keyword evidence="2" id="KW-0677">Repeat</keyword>
<dbReference type="GO" id="GO:0005829">
    <property type="term" value="C:cytosol"/>
    <property type="evidence" value="ECO:0007669"/>
    <property type="project" value="Ensembl"/>
</dbReference>
<dbReference type="SUPFAM" id="SSF50985">
    <property type="entry name" value="RCC1/BLIP-II"/>
    <property type="match status" value="1"/>
</dbReference>
<name>A0A8C6X6Y6_NAJNA</name>
<reference evidence="7" key="2">
    <citation type="submission" date="2025-09" db="UniProtKB">
        <authorList>
            <consortium name="Ensembl"/>
        </authorList>
    </citation>
    <scope>IDENTIFICATION</scope>
</reference>
<feature type="repeat" description="RCC1" evidence="5">
    <location>
        <begin position="131"/>
        <end position="182"/>
    </location>
</feature>
<feature type="repeat" description="RCC1" evidence="5">
    <location>
        <begin position="291"/>
        <end position="339"/>
    </location>
</feature>
<dbReference type="Gene3D" id="2.130.10.30">
    <property type="entry name" value="Regulator of chromosome condensation 1/beta-lactamase-inhibitor protein II"/>
    <property type="match status" value="1"/>
</dbReference>
<dbReference type="CDD" id="cd00078">
    <property type="entry name" value="HECTc"/>
    <property type="match status" value="1"/>
</dbReference>
<reference evidence="7" key="1">
    <citation type="submission" date="2025-08" db="UniProtKB">
        <authorList>
            <consortium name="Ensembl"/>
        </authorList>
    </citation>
    <scope>IDENTIFICATION</scope>
</reference>
<feature type="domain" description="HECT" evidence="6">
    <location>
        <begin position="725"/>
        <end position="1050"/>
    </location>
</feature>
<dbReference type="SUPFAM" id="SSF56204">
    <property type="entry name" value="Hect, E3 ligase catalytic domain"/>
    <property type="match status" value="1"/>
</dbReference>
<dbReference type="SMART" id="SM00119">
    <property type="entry name" value="HECTc"/>
    <property type="match status" value="1"/>
</dbReference>
<protein>
    <submittedName>
        <fullName evidence="7">HECT and RLD domain containing E3 ubiquitin protein ligase family member 6</fullName>
    </submittedName>
</protein>
<dbReference type="PROSITE" id="PS50237">
    <property type="entry name" value="HECT"/>
    <property type="match status" value="1"/>
</dbReference>
<dbReference type="InterPro" id="IPR051709">
    <property type="entry name" value="Ub-ligase/GTPase-reg"/>
</dbReference>
<proteinExistence type="predicted"/>
<dbReference type="PROSITE" id="PS00626">
    <property type="entry name" value="RCC1_2"/>
    <property type="match status" value="4"/>
</dbReference>
<evidence type="ECO:0000313" key="8">
    <source>
        <dbReference type="Proteomes" id="UP000694559"/>
    </source>
</evidence>
<dbReference type="AlphaFoldDB" id="A0A8C6X6Y6"/>